<dbReference type="EMBL" id="BMAO01028631">
    <property type="protein sequence ID" value="GFR26144.1"/>
    <property type="molecule type" value="Genomic_DNA"/>
</dbReference>
<evidence type="ECO:0000313" key="2">
    <source>
        <dbReference type="Proteomes" id="UP000887116"/>
    </source>
</evidence>
<evidence type="ECO:0000313" key="1">
    <source>
        <dbReference type="EMBL" id="GFR26144.1"/>
    </source>
</evidence>
<protein>
    <submittedName>
        <fullName evidence="1">Uncharacterized protein</fullName>
    </submittedName>
</protein>
<keyword evidence="2" id="KW-1185">Reference proteome</keyword>
<sequence>MRLGTNNSVKMKLKICLCKIPNASKVGSERRIEVENDVVFYQELMNVIFLLQPPELLSEISAKLIENGSFITEDM</sequence>
<organism evidence="1 2">
    <name type="scientific">Trichonephila clavata</name>
    <name type="common">Joro spider</name>
    <name type="synonym">Nephila clavata</name>
    <dbReference type="NCBI Taxonomy" id="2740835"/>
    <lineage>
        <taxon>Eukaryota</taxon>
        <taxon>Metazoa</taxon>
        <taxon>Ecdysozoa</taxon>
        <taxon>Arthropoda</taxon>
        <taxon>Chelicerata</taxon>
        <taxon>Arachnida</taxon>
        <taxon>Araneae</taxon>
        <taxon>Araneomorphae</taxon>
        <taxon>Entelegynae</taxon>
        <taxon>Araneoidea</taxon>
        <taxon>Nephilidae</taxon>
        <taxon>Trichonephila</taxon>
    </lineage>
</organism>
<gene>
    <name evidence="1" type="ORF">TNCT_707671</name>
</gene>
<name>A0A8X6HLY7_TRICU</name>
<dbReference type="Proteomes" id="UP000887116">
    <property type="component" value="Unassembled WGS sequence"/>
</dbReference>
<comment type="caution">
    <text evidence="1">The sequence shown here is derived from an EMBL/GenBank/DDBJ whole genome shotgun (WGS) entry which is preliminary data.</text>
</comment>
<proteinExistence type="predicted"/>
<dbReference type="AlphaFoldDB" id="A0A8X6HLY7"/>
<reference evidence="1" key="1">
    <citation type="submission" date="2020-07" db="EMBL/GenBank/DDBJ databases">
        <title>Multicomponent nature underlies the extraordinary mechanical properties of spider dragline silk.</title>
        <authorList>
            <person name="Kono N."/>
            <person name="Nakamura H."/>
            <person name="Mori M."/>
            <person name="Yoshida Y."/>
            <person name="Ohtoshi R."/>
            <person name="Malay A.D."/>
            <person name="Moran D.A.P."/>
            <person name="Tomita M."/>
            <person name="Numata K."/>
            <person name="Arakawa K."/>
        </authorList>
    </citation>
    <scope>NUCLEOTIDE SEQUENCE</scope>
</reference>
<accession>A0A8X6HLY7</accession>